<feature type="region of interest" description="Disordered" evidence="6">
    <location>
        <begin position="586"/>
        <end position="606"/>
    </location>
</feature>
<evidence type="ECO:0000256" key="6">
    <source>
        <dbReference type="SAM" id="MobiDB-lite"/>
    </source>
</evidence>
<dbReference type="RefSeq" id="WP_142082581.1">
    <property type="nucleotide sequence ID" value="NZ_VFPT01000001.1"/>
</dbReference>
<comment type="subcellular location">
    <subcellularLocation>
        <location evidence="1">Cell membrane</location>
        <topology evidence="1">Multi-pass membrane protein</topology>
    </subcellularLocation>
</comment>
<feature type="compositionally biased region" description="Polar residues" evidence="6">
    <location>
        <begin position="596"/>
        <end position="606"/>
    </location>
</feature>
<protein>
    <submittedName>
        <fullName evidence="8">Phosphate:Na+ symporter</fullName>
    </submittedName>
</protein>
<dbReference type="EMBL" id="VFPT01000001">
    <property type="protein sequence ID" value="TQM94146.1"/>
    <property type="molecule type" value="Genomic_DNA"/>
</dbReference>
<keyword evidence="4 7" id="KW-1133">Transmembrane helix</keyword>
<dbReference type="OrthoDB" id="9763003at2"/>
<gene>
    <name evidence="8" type="ORF">BD293_2811</name>
</gene>
<dbReference type="GO" id="GO:0005886">
    <property type="term" value="C:plasma membrane"/>
    <property type="evidence" value="ECO:0007669"/>
    <property type="project" value="UniProtKB-SubCell"/>
</dbReference>
<dbReference type="InterPro" id="IPR003841">
    <property type="entry name" value="Na/Pi_transpt"/>
</dbReference>
<keyword evidence="2" id="KW-1003">Cell membrane</keyword>
<keyword evidence="5 7" id="KW-0472">Membrane</keyword>
<feature type="transmembrane region" description="Helical" evidence="7">
    <location>
        <begin position="305"/>
        <end position="329"/>
    </location>
</feature>
<evidence type="ECO:0000256" key="5">
    <source>
        <dbReference type="ARBA" id="ARBA00023136"/>
    </source>
</evidence>
<dbReference type="PANTHER" id="PTHR10010:SF46">
    <property type="entry name" value="SODIUM-DEPENDENT PHOSPHATE TRANSPORT PROTEIN 2B"/>
    <property type="match status" value="1"/>
</dbReference>
<keyword evidence="9" id="KW-1185">Reference proteome</keyword>
<dbReference type="AlphaFoldDB" id="A0A543KGD9"/>
<evidence type="ECO:0000313" key="8">
    <source>
        <dbReference type="EMBL" id="TQM94146.1"/>
    </source>
</evidence>
<dbReference type="Proteomes" id="UP000320582">
    <property type="component" value="Unassembled WGS sequence"/>
</dbReference>
<dbReference type="NCBIfam" id="NF037997">
    <property type="entry name" value="Na_Pi_symport"/>
    <property type="match status" value="1"/>
</dbReference>
<evidence type="ECO:0000256" key="1">
    <source>
        <dbReference type="ARBA" id="ARBA00004651"/>
    </source>
</evidence>
<evidence type="ECO:0000256" key="2">
    <source>
        <dbReference type="ARBA" id="ARBA00022475"/>
    </source>
</evidence>
<feature type="transmembrane region" description="Helical" evidence="7">
    <location>
        <begin position="265"/>
        <end position="285"/>
    </location>
</feature>
<reference evidence="8 9" key="1">
    <citation type="submission" date="2019-06" db="EMBL/GenBank/DDBJ databases">
        <title>Genomic Encyclopedia of Archaeal and Bacterial Type Strains, Phase II (KMG-II): from individual species to whole genera.</title>
        <authorList>
            <person name="Goeker M."/>
        </authorList>
    </citation>
    <scope>NUCLEOTIDE SEQUENCE [LARGE SCALE GENOMIC DNA]</scope>
    <source>
        <strain evidence="8 9">DSM 18423</strain>
    </source>
</reference>
<proteinExistence type="predicted"/>
<evidence type="ECO:0000256" key="3">
    <source>
        <dbReference type="ARBA" id="ARBA00022692"/>
    </source>
</evidence>
<evidence type="ECO:0000256" key="4">
    <source>
        <dbReference type="ARBA" id="ARBA00022989"/>
    </source>
</evidence>
<keyword evidence="3 7" id="KW-0812">Transmembrane</keyword>
<dbReference type="GO" id="GO:0044341">
    <property type="term" value="P:sodium-dependent phosphate transport"/>
    <property type="evidence" value="ECO:0007669"/>
    <property type="project" value="InterPro"/>
</dbReference>
<feature type="transmembrane region" description="Helical" evidence="7">
    <location>
        <begin position="160"/>
        <end position="178"/>
    </location>
</feature>
<evidence type="ECO:0000256" key="7">
    <source>
        <dbReference type="SAM" id="Phobius"/>
    </source>
</evidence>
<feature type="transmembrane region" description="Helical" evidence="7">
    <location>
        <begin position="190"/>
        <end position="210"/>
    </location>
</feature>
<feature type="transmembrane region" description="Helical" evidence="7">
    <location>
        <begin position="239"/>
        <end position="258"/>
    </location>
</feature>
<comment type="caution">
    <text evidence="8">The sequence shown here is derived from an EMBL/GenBank/DDBJ whole genome shotgun (WGS) entry which is preliminary data.</text>
</comment>
<dbReference type="PANTHER" id="PTHR10010">
    <property type="entry name" value="SOLUTE CARRIER FAMILY 34 SODIUM PHOSPHATE , MEMBER 2-RELATED"/>
    <property type="match status" value="1"/>
</dbReference>
<dbReference type="GO" id="GO:0005436">
    <property type="term" value="F:sodium:phosphate symporter activity"/>
    <property type="evidence" value="ECO:0007669"/>
    <property type="project" value="InterPro"/>
</dbReference>
<dbReference type="Pfam" id="PF02690">
    <property type="entry name" value="Na_Pi_cotrans"/>
    <property type="match status" value="2"/>
</dbReference>
<accession>A0A543KGD9</accession>
<organism evidence="8 9">
    <name type="scientific">Roseinatronobacter monicus</name>
    <dbReference type="NCBI Taxonomy" id="393481"/>
    <lineage>
        <taxon>Bacteria</taxon>
        <taxon>Pseudomonadati</taxon>
        <taxon>Pseudomonadota</taxon>
        <taxon>Alphaproteobacteria</taxon>
        <taxon>Rhodobacterales</taxon>
        <taxon>Paracoccaceae</taxon>
        <taxon>Roseinatronobacter</taxon>
    </lineage>
</organism>
<sequence length="606" mass="64553">MTRYAAKFQLGLILGILLLAFWLSADFQQIAAGVALFLLGMMMLEDGFKALGGSVLERLLARTTGTLPRAMGFGVLATSLTQSSSLVSVISISFLSAGLITLQAGMGIIFGANLGTTTGAWLIAGVGVKVDIARYAMPMLALGAVLMFQRGASLRGAGQVILGIGLIFLGIAFIKDGFDAFSARFDLAQLALTGLVGLAVYTLLGAAATVVMQSSHATMLLVITALVTGQIGYDNALAVAIGANIGTTVTALIGAASANYQGKRLALGHLIFNFVTAITALVLIVPLRQSVDLISDLLGIRADDFALRLAVFHTLFNLLGIAIMVPLMARLLRFLERRIASPAPNVSKPRYITADLGTFPAPILTALGNELRHLYENAAHLICEGLNLRLEDLTQSKDIAVTVTRSNDPIMLDFERRYDDKVKSLHAAIVEFAAQKATLALPEATVTRLQELRDAAGAVVRAVKAIKHMRDNTQRFTTVPHGEITQLYDGLRQEIAQILVEIAHIAQATPDARPALWMEEERAALDIEGRAASQRVEGALQTRRITAADATSFLNDSGYAFEAMRALLDAAQLIYLPTDAPKPESVGVTDALAHDTQPTSPATPAD</sequence>
<evidence type="ECO:0000313" key="9">
    <source>
        <dbReference type="Proteomes" id="UP000320582"/>
    </source>
</evidence>
<name>A0A543KGD9_9RHOB</name>